<accession>A0ABQ2AT74</accession>
<evidence type="ECO:0000313" key="2">
    <source>
        <dbReference type="EMBL" id="GGH95614.1"/>
    </source>
</evidence>
<dbReference type="Proteomes" id="UP000643279">
    <property type="component" value="Unassembled WGS sequence"/>
</dbReference>
<feature type="region of interest" description="Disordered" evidence="1">
    <location>
        <begin position="119"/>
        <end position="184"/>
    </location>
</feature>
<name>A0ABQ2AT74_9MICC</name>
<gene>
    <name evidence="2" type="ORF">GCM10007170_21550</name>
</gene>
<feature type="compositionally biased region" description="Basic residues" evidence="1">
    <location>
        <begin position="175"/>
        <end position="184"/>
    </location>
</feature>
<organism evidence="2 3">
    <name type="scientific">Arthrobacter liuii</name>
    <dbReference type="NCBI Taxonomy" id="1476996"/>
    <lineage>
        <taxon>Bacteria</taxon>
        <taxon>Bacillati</taxon>
        <taxon>Actinomycetota</taxon>
        <taxon>Actinomycetes</taxon>
        <taxon>Micrococcales</taxon>
        <taxon>Micrococcaceae</taxon>
        <taxon>Arthrobacter</taxon>
    </lineage>
</organism>
<sequence>MCARHGTEAESLLGGGQGLAQLIQNKRRRPVRAGAHHSAAHAPQCHAGKVRRGQRRPGCRRNPDPALPFRRGTLKVTPAAEDVALCCRDHVHATPERSRRFLQRVGVCLNRGRKGLDQNSCTSEGQGFANGPERHPRRAFRHHGARRREDLCRVPPDGSDPQPAILFQDRFGKGLPHRAKTGQN</sequence>
<feature type="region of interest" description="Disordered" evidence="1">
    <location>
        <begin position="26"/>
        <end position="70"/>
    </location>
</feature>
<feature type="compositionally biased region" description="Basic residues" evidence="1">
    <location>
        <begin position="48"/>
        <end position="59"/>
    </location>
</feature>
<feature type="compositionally biased region" description="Basic residues" evidence="1">
    <location>
        <begin position="135"/>
        <end position="146"/>
    </location>
</feature>
<comment type="caution">
    <text evidence="2">The sequence shown here is derived from an EMBL/GenBank/DDBJ whole genome shotgun (WGS) entry which is preliminary data.</text>
</comment>
<reference evidence="3" key="1">
    <citation type="journal article" date="2019" name="Int. J. Syst. Evol. Microbiol.">
        <title>The Global Catalogue of Microorganisms (GCM) 10K type strain sequencing project: providing services to taxonomists for standard genome sequencing and annotation.</title>
        <authorList>
            <consortium name="The Broad Institute Genomics Platform"/>
            <consortium name="The Broad Institute Genome Sequencing Center for Infectious Disease"/>
            <person name="Wu L."/>
            <person name="Ma J."/>
        </authorList>
    </citation>
    <scope>NUCLEOTIDE SEQUENCE [LARGE SCALE GENOMIC DNA]</scope>
    <source>
        <strain evidence="3">CGMCC 1.12778</strain>
    </source>
</reference>
<protein>
    <submittedName>
        <fullName evidence="2">Uncharacterized protein</fullName>
    </submittedName>
</protein>
<evidence type="ECO:0000313" key="3">
    <source>
        <dbReference type="Proteomes" id="UP000643279"/>
    </source>
</evidence>
<feature type="compositionally biased region" description="Basic residues" evidence="1">
    <location>
        <begin position="26"/>
        <end position="39"/>
    </location>
</feature>
<dbReference type="EMBL" id="BMFW01000008">
    <property type="protein sequence ID" value="GGH95614.1"/>
    <property type="molecule type" value="Genomic_DNA"/>
</dbReference>
<evidence type="ECO:0000256" key="1">
    <source>
        <dbReference type="SAM" id="MobiDB-lite"/>
    </source>
</evidence>
<keyword evidence="3" id="KW-1185">Reference proteome</keyword>
<proteinExistence type="predicted"/>